<keyword evidence="6" id="KW-1185">Reference proteome</keyword>
<reference evidence="5 6" key="1">
    <citation type="submission" date="2019-09" db="EMBL/GenBank/DDBJ databases">
        <title>Bird 10,000 Genomes (B10K) Project - Family phase.</title>
        <authorList>
            <person name="Zhang G."/>
        </authorList>
    </citation>
    <scope>NUCLEOTIDE SEQUENCE [LARGE SCALE GENOMIC DNA]</scope>
    <source>
        <strain evidence="5">B10K-DU-002-35</strain>
        <tissue evidence="5">Muscle</tissue>
    </source>
</reference>
<feature type="region of interest" description="Disordered" evidence="4">
    <location>
        <begin position="1657"/>
        <end position="1679"/>
    </location>
</feature>
<dbReference type="GO" id="GO:0042147">
    <property type="term" value="P:retrograde transport, endosome to Golgi"/>
    <property type="evidence" value="ECO:0007669"/>
    <property type="project" value="TreeGrafter"/>
</dbReference>
<evidence type="ECO:0000256" key="4">
    <source>
        <dbReference type="SAM" id="MobiDB-lite"/>
    </source>
</evidence>
<gene>
    <name evidence="5" type="primary">Heatr5a</name>
    <name evidence="5" type="ORF">RHICYA_R06636</name>
</gene>
<feature type="region of interest" description="Disordered" evidence="4">
    <location>
        <begin position="1536"/>
        <end position="1555"/>
    </location>
</feature>
<dbReference type="PANTHER" id="PTHR21663:SF1">
    <property type="entry name" value="HEAT REPEAT-CONTAINING PROTEIN 5A"/>
    <property type="match status" value="1"/>
</dbReference>
<dbReference type="GO" id="GO:0008104">
    <property type="term" value="P:intracellular protein localization"/>
    <property type="evidence" value="ECO:0007669"/>
    <property type="project" value="TreeGrafter"/>
</dbReference>
<evidence type="ECO:0000313" key="5">
    <source>
        <dbReference type="EMBL" id="NXO02030.1"/>
    </source>
</evidence>
<dbReference type="FunFam" id="1.25.10.10:FF:000262">
    <property type="entry name" value="HEAT repeat-containing protein 5B"/>
    <property type="match status" value="1"/>
</dbReference>
<feature type="non-terminal residue" evidence="5">
    <location>
        <position position="2049"/>
    </location>
</feature>
<comment type="caution">
    <text evidence="5">The sequence shown here is derived from an EMBL/GenBank/DDBJ whole genome shotgun (WGS) entry which is preliminary data.</text>
</comment>
<dbReference type="GO" id="GO:0005794">
    <property type="term" value="C:Golgi apparatus"/>
    <property type="evidence" value="ECO:0007669"/>
    <property type="project" value="TreeGrafter"/>
</dbReference>
<evidence type="ECO:0000256" key="3">
    <source>
        <dbReference type="ARBA" id="ARBA00070811"/>
    </source>
</evidence>
<dbReference type="GO" id="GO:0005829">
    <property type="term" value="C:cytosol"/>
    <property type="evidence" value="ECO:0007669"/>
    <property type="project" value="GOC"/>
</dbReference>
<dbReference type="InterPro" id="IPR011989">
    <property type="entry name" value="ARM-like"/>
</dbReference>
<dbReference type="InterPro" id="IPR046837">
    <property type="entry name" value="Laa1/Sip1/HEATR5-like_HEAT"/>
</dbReference>
<feature type="compositionally biased region" description="Polar residues" evidence="4">
    <location>
        <begin position="1536"/>
        <end position="1550"/>
    </location>
</feature>
<dbReference type="SUPFAM" id="SSF48371">
    <property type="entry name" value="ARM repeat"/>
    <property type="match status" value="3"/>
</dbReference>
<dbReference type="GO" id="GO:0006897">
    <property type="term" value="P:endocytosis"/>
    <property type="evidence" value="ECO:0007669"/>
    <property type="project" value="TreeGrafter"/>
</dbReference>
<accession>A0A7L1NR97</accession>
<dbReference type="Pfam" id="PF20210">
    <property type="entry name" value="Laa1_Sip1_HTR5"/>
    <property type="match status" value="1"/>
</dbReference>
<feature type="non-terminal residue" evidence="5">
    <location>
        <position position="1"/>
    </location>
</feature>
<dbReference type="FunFam" id="1.25.10.10:FF:000098">
    <property type="entry name" value="HEAT repeat-containing protein 5A isoform X2"/>
    <property type="match status" value="1"/>
</dbReference>
<protein>
    <recommendedName>
        <fullName evidence="3">HEAT repeat-containing protein 5A</fullName>
    </recommendedName>
</protein>
<keyword evidence="2" id="KW-0677">Repeat</keyword>
<sequence>MELAHSLLLNEEAYNQLGEFQKAEFIFEWLQFLEKLLPATSRADIRENQKKLVEQLTSLLNNSPGPPTRRLVAKNLAVLYSTGDTFSVYQTIDKCNELIRSKDDSPSYLPTKLAAVVCLGYLYKKLGRILGNSFTDTVGNVLKAMKNAESQGRYEIMLSLQNILNGLGAAAVPCHRDIYKAARSCLTDRSMAVRCAAAKCLLELQNEAVFMWSTDLDSVVTLCFKSFEGSNYDVRLAVSKLLGTVLARALTSKQTTASIKHNIRRISLEEVMELLGTGFLRGSCGFLRASGDMLKGTSSVSRDVRVGVTQAYVVFVSTLGAQWLERNFSAFLSHILDLVSQSHPKAIQSQTDAIGCRRCVSFILRATVGGLLGEKAQIAAAKEICQAIWKLKKVVDAAMTDSNLETRASTADVTASQHVLVCALQELGSLIYDLGTTAAPLLQDSSTGVLEAIISVIVHPSVSVRLTAAWCLRCIAVALPSYVSLLLDRCTERLSALKSSPEAVTGYSFAVAALLGAVKHCPLGIPHGKGKVIMTVAEDLLCSASQNSRLSLQRTQAGWLLIAALMTLGPAVVQHHLPRVLLLWKCIFPSSPKDLETEKTRGDSFTWQVTLEGRAGALCAIRSFVSHCAGLLTDEVVQRLLPPLPSAVDLLMQLSSICKSYGNSLRTPSMVYRHKLYELLAVLPPKTYEGNFCAVLKELVADLTVPDSQIDASTFLLPPLCHESDLLLLGPLLQETDHRFIEEQLLLGNSVAGGSLEYDPYSIFERAAKGHSVPKPLPPMLSLVSAAARLFGVVFSHVAESHRLQVLEQLLNSIKQTKGSRQQVVQLNVLSAFSTSLKHLANCKGSLGPEEVRKSALTLVMGALESNNPLLRCAAAECLARLAQVVSDSAFTAGLAQVSFDKLKSARDLVSRTGHSLALGCLYRYLGGIGSTQHLNACVGILYTLSQDSTSPDVQAWALHSLSLIVDLAGPLYHVHVEPTLALVLVLLLTVPPTYTEVHQSLGRCLNALITTLGPELQGSSTTVSALRTSCLLGCAVMQDNSDCLVQAQAISCLQQLHMFAPRHVNLSSLVSCLCVNLSSSYLLLRRAVVACLRQLVQREAAEVSEYAVALVKESREDFTPDVNIRETGLEGALLGLLDRELDPRLCQDIKETLTHMLTSMAVEKLSFWLKLCKDVLSASADFNTVASVDTTQEEEPAKVDDASVLTSDSDERFHPFSNPRWSTRVFAAECVCKIISQCENAGSAHFDVTLAQERKQRDSRDDFLVLHLADLIRMAFMAATDHSDQLRLSGLQMLLIVVRKFAAVPEPEFPGHVILEQYQANVGAALRPAFAPETPPDVTAKACQASVCSAWIASGVVSDLNDLRRVHQLLISSLVKVQAGKEAQSQQYNESTSTMEILAVLKAWAEVYIVAVEKQKTQVDAQSNCLKIANSVEETYKDVVSSASGLLDLVQTDLGTLSKLWLAALQDFALLTLPSEYASQLPAEGGAFYTAETVENARPHYYNSWALILYATALWLTSTGFIIVDPDEGVTNLSRPVTPTTMCQDSSTRPLVKSPEDVNTDRFHLILGISVEFLCSPRSDAAMENIIACLRALQALFDVPWPRSKIGCDQELGVELLNVLHRLILTRESPNIQLAALEVVRLILFAAQEHVKEKRRSAEVDDGAAEKETLPEFGEGKDTGGLVPGKSLVFATLELCVCILVRQLPQLNPKLICSPAVQSGKHLLLSEEGSRLVAAALVILSDVPAVCSPEGSVSVLPTILYLIIGVLKETAVKLRDGPLPLTVAASLQALKGLLSSPMARAEKSRTAWTDLLRSALVTVLDCWDQVDGLHQELDEVSLLTAITIFIMSTSPEVTTVECLQKRCIEKFKVTLDSKDPLVQCKCCQLLHSIFQHPNKTVAYPYIHSLAPSIVGKLQEAEKAKPENAAELQVIQEGIKVVTALIASAEEEHRAHLVACLLPILISFLLDENALVSATNSAKNLHEFALQNLMQIGPQYSSVFKKLMASSPTMKARLESAVKGNQESIKVKTAKHAKNPGKSSSIQLKTNFL</sequence>
<dbReference type="InterPro" id="IPR040108">
    <property type="entry name" value="Laa1/Sip1/HEATR5"/>
</dbReference>
<comment type="similarity">
    <text evidence="1">Belongs to the HEATR5 family.</text>
</comment>
<dbReference type="InterPro" id="IPR016024">
    <property type="entry name" value="ARM-type_fold"/>
</dbReference>
<dbReference type="GO" id="GO:0030139">
    <property type="term" value="C:endocytic vesicle"/>
    <property type="evidence" value="ECO:0007669"/>
    <property type="project" value="TreeGrafter"/>
</dbReference>
<dbReference type="Proteomes" id="UP000565785">
    <property type="component" value="Unassembled WGS sequence"/>
</dbReference>
<evidence type="ECO:0000256" key="2">
    <source>
        <dbReference type="ARBA" id="ARBA00022737"/>
    </source>
</evidence>
<organism evidence="5 6">
    <name type="scientific">Rhinopomastus cyanomelas</name>
    <name type="common">Common scimitarbill</name>
    <dbReference type="NCBI Taxonomy" id="113115"/>
    <lineage>
        <taxon>Eukaryota</taxon>
        <taxon>Metazoa</taxon>
        <taxon>Chordata</taxon>
        <taxon>Craniata</taxon>
        <taxon>Vertebrata</taxon>
        <taxon>Euteleostomi</taxon>
        <taxon>Archelosauria</taxon>
        <taxon>Archosauria</taxon>
        <taxon>Dinosauria</taxon>
        <taxon>Saurischia</taxon>
        <taxon>Theropoda</taxon>
        <taxon>Coelurosauria</taxon>
        <taxon>Aves</taxon>
        <taxon>Neognathae</taxon>
        <taxon>Neoaves</taxon>
        <taxon>Telluraves</taxon>
        <taxon>Coraciimorphae</taxon>
        <taxon>Bucerotiformes</taxon>
        <taxon>Rhinopomastidae</taxon>
        <taxon>Rhinopomastus</taxon>
    </lineage>
</organism>
<dbReference type="PANTHER" id="PTHR21663">
    <property type="entry name" value="HYPOTHETICAL HEAT DOMAIN-CONTAINING"/>
    <property type="match status" value="1"/>
</dbReference>
<evidence type="ECO:0000256" key="1">
    <source>
        <dbReference type="ARBA" id="ARBA00008304"/>
    </source>
</evidence>
<dbReference type="Pfam" id="PF25468">
    <property type="entry name" value="HEAT_HEATR5A"/>
    <property type="match status" value="1"/>
</dbReference>
<dbReference type="EMBL" id="VXBP01008282">
    <property type="protein sequence ID" value="NXO02030.1"/>
    <property type="molecule type" value="Genomic_DNA"/>
</dbReference>
<proteinExistence type="inferred from homology"/>
<evidence type="ECO:0000313" key="6">
    <source>
        <dbReference type="Proteomes" id="UP000565785"/>
    </source>
</evidence>
<name>A0A7L1NR97_RHICY</name>
<dbReference type="OrthoDB" id="192608at2759"/>
<dbReference type="GO" id="GO:0016020">
    <property type="term" value="C:membrane"/>
    <property type="evidence" value="ECO:0007669"/>
    <property type="project" value="TreeGrafter"/>
</dbReference>
<dbReference type="Gene3D" id="1.25.10.10">
    <property type="entry name" value="Leucine-rich Repeat Variant"/>
    <property type="match status" value="4"/>
</dbReference>